<sequence length="118" mass="13962">MEHNSEFSRWGYHHPETYNLRITHQEVIEDYYEVIYTNDVIPKKYKYLIAVSTGLMAEHKPKIMVDTKKALKYGATPEEIKEVLRMTIWWCGAPTKVKIVPEVLKYLQEKGEPEITDF</sequence>
<dbReference type="GO" id="GO:0051920">
    <property type="term" value="F:peroxiredoxin activity"/>
    <property type="evidence" value="ECO:0007669"/>
    <property type="project" value="InterPro"/>
</dbReference>
<dbReference type="Gene3D" id="1.20.1290.10">
    <property type="entry name" value="AhpD-like"/>
    <property type="match status" value="1"/>
</dbReference>
<feature type="domain" description="Carboxymuconolactone decarboxylase-like" evidence="1">
    <location>
        <begin position="25"/>
        <end position="97"/>
    </location>
</feature>
<gene>
    <name evidence="2" type="ORF">SAMN04488692_13516</name>
</gene>
<dbReference type="RefSeq" id="WP_089762211.1">
    <property type="nucleotide sequence ID" value="NZ_FNGO01000035.1"/>
</dbReference>
<dbReference type="STRING" id="321763.SAMN04488692_13516"/>
<organism evidence="2 3">
    <name type="scientific">Halarsenatibacter silvermanii</name>
    <dbReference type="NCBI Taxonomy" id="321763"/>
    <lineage>
        <taxon>Bacteria</taxon>
        <taxon>Bacillati</taxon>
        <taxon>Bacillota</taxon>
        <taxon>Clostridia</taxon>
        <taxon>Halanaerobiales</taxon>
        <taxon>Halarsenatibacteraceae</taxon>
        <taxon>Halarsenatibacter</taxon>
    </lineage>
</organism>
<name>A0A1G9T9Q5_9FIRM</name>
<dbReference type="SUPFAM" id="SSF69118">
    <property type="entry name" value="AhpD-like"/>
    <property type="match status" value="1"/>
</dbReference>
<dbReference type="Pfam" id="PF02627">
    <property type="entry name" value="CMD"/>
    <property type="match status" value="1"/>
</dbReference>
<keyword evidence="3" id="KW-1185">Reference proteome</keyword>
<proteinExistence type="predicted"/>
<dbReference type="InterPro" id="IPR003779">
    <property type="entry name" value="CMD-like"/>
</dbReference>
<dbReference type="EMBL" id="FNGO01000035">
    <property type="protein sequence ID" value="SDM43825.1"/>
    <property type="molecule type" value="Genomic_DNA"/>
</dbReference>
<evidence type="ECO:0000259" key="1">
    <source>
        <dbReference type="Pfam" id="PF02627"/>
    </source>
</evidence>
<accession>A0A1G9T9Q5</accession>
<dbReference type="Proteomes" id="UP000199476">
    <property type="component" value="Unassembled WGS sequence"/>
</dbReference>
<dbReference type="AlphaFoldDB" id="A0A1G9T9Q5"/>
<keyword evidence="2" id="KW-0575">Peroxidase</keyword>
<keyword evidence="2" id="KW-0560">Oxidoreductase</keyword>
<dbReference type="InterPro" id="IPR029032">
    <property type="entry name" value="AhpD-like"/>
</dbReference>
<reference evidence="2 3" key="1">
    <citation type="submission" date="2016-10" db="EMBL/GenBank/DDBJ databases">
        <authorList>
            <person name="de Groot N.N."/>
        </authorList>
    </citation>
    <scope>NUCLEOTIDE SEQUENCE [LARGE SCALE GENOMIC DNA]</scope>
    <source>
        <strain evidence="2 3">SLAS-1</strain>
    </source>
</reference>
<dbReference type="OrthoDB" id="3824300at2"/>
<protein>
    <submittedName>
        <fullName evidence="2">Uncharacterized conserved protein YurZ, alkylhydroperoxidase/carboxymuconolactone decarboxylase family</fullName>
    </submittedName>
</protein>
<evidence type="ECO:0000313" key="2">
    <source>
        <dbReference type="EMBL" id="SDM43825.1"/>
    </source>
</evidence>
<evidence type="ECO:0000313" key="3">
    <source>
        <dbReference type="Proteomes" id="UP000199476"/>
    </source>
</evidence>